<gene>
    <name evidence="2" type="ORF">RS86_01437</name>
</gene>
<feature type="transmembrane region" description="Helical" evidence="1">
    <location>
        <begin position="69"/>
        <end position="87"/>
    </location>
</feature>
<dbReference type="PATRIC" id="fig|582680.6.peg.1474"/>
<keyword evidence="1" id="KW-0812">Transmembrane</keyword>
<comment type="caution">
    <text evidence="2">The sequence shown here is derived from an EMBL/GenBank/DDBJ whole genome shotgun (WGS) entry which is preliminary data.</text>
</comment>
<dbReference type="STRING" id="582680.RS86_01437"/>
<reference evidence="2 3" key="1">
    <citation type="submission" date="2015-02" db="EMBL/GenBank/DDBJ databases">
        <title>Draft genome sequences of ten Microbacterium spp. with emphasis on heavy metal contaminated environments.</title>
        <authorList>
            <person name="Corretto E."/>
        </authorList>
    </citation>
    <scope>NUCLEOTIDE SEQUENCE [LARGE SCALE GENOMIC DNA]</scope>
    <source>
        <strain evidence="2 3">ARN176</strain>
    </source>
</reference>
<evidence type="ECO:0000313" key="2">
    <source>
        <dbReference type="EMBL" id="KJL34000.1"/>
    </source>
</evidence>
<evidence type="ECO:0000256" key="1">
    <source>
        <dbReference type="SAM" id="Phobius"/>
    </source>
</evidence>
<evidence type="ECO:0000313" key="3">
    <source>
        <dbReference type="Proteomes" id="UP000033740"/>
    </source>
</evidence>
<feature type="transmembrane region" description="Helical" evidence="1">
    <location>
        <begin position="178"/>
        <end position="195"/>
    </location>
</feature>
<proteinExistence type="predicted"/>
<dbReference type="AlphaFoldDB" id="A0A0F0LP06"/>
<feature type="transmembrane region" description="Helical" evidence="1">
    <location>
        <begin position="93"/>
        <end position="112"/>
    </location>
</feature>
<organism evidence="2 3">
    <name type="scientific">Microbacterium azadirachtae</name>
    <dbReference type="NCBI Taxonomy" id="582680"/>
    <lineage>
        <taxon>Bacteria</taxon>
        <taxon>Bacillati</taxon>
        <taxon>Actinomycetota</taxon>
        <taxon>Actinomycetes</taxon>
        <taxon>Micrococcales</taxon>
        <taxon>Microbacteriaceae</taxon>
        <taxon>Microbacterium</taxon>
    </lineage>
</organism>
<accession>A0A0F0LP06</accession>
<dbReference type="EMBL" id="JYIX01000031">
    <property type="protein sequence ID" value="KJL34000.1"/>
    <property type="molecule type" value="Genomic_DNA"/>
</dbReference>
<sequence>MAGAAVVRDGFDTAPGYQRGSSLSARLHLRDETAVAERSLVAEMQSRGQRGAVRLGNVWGTRAGRTVRGLIAALVATFVASVSHSTADGEPAPLIGIVLALLFAAPVCIALAGRTLSWIRLSLAVGLSQIAFHGLLSIGVGSGSGSAVAGGHLHGTELSGALGTTAVDAGRALHLQPAMWVAHAIAAVLTVLALGRGEQALRALLELTGWNLVARLLTAPPSPAHRVPAASRAAAQALRSLFVLTVVSRRGPPLAA</sequence>
<name>A0A0F0LP06_9MICO</name>
<dbReference type="Proteomes" id="UP000033740">
    <property type="component" value="Unassembled WGS sequence"/>
</dbReference>
<protein>
    <submittedName>
        <fullName evidence="2">Uncharacterized protein</fullName>
    </submittedName>
</protein>
<keyword evidence="1" id="KW-0472">Membrane</keyword>
<keyword evidence="3" id="KW-1185">Reference proteome</keyword>
<keyword evidence="1" id="KW-1133">Transmembrane helix</keyword>